<evidence type="ECO:0000313" key="1">
    <source>
        <dbReference type="EMBL" id="WPR90933.1"/>
    </source>
</evidence>
<keyword evidence="2" id="KW-1185">Reference proteome</keyword>
<dbReference type="RefSeq" id="WP_320943636.1">
    <property type="nucleotide sequence ID" value="NZ_BAABEU010000004.1"/>
</dbReference>
<proteinExistence type="predicted"/>
<sequence length="56" mass="6212">MSDPHFERLTEREDEVRAELGQVVATDVAHRDQLNGQLTTILAAKAIIEAIRNPTA</sequence>
<name>A0ABZ0SSY9_9MICO</name>
<organism evidence="1 2">
    <name type="scientific">Microbacterium rhizosphaerae</name>
    <dbReference type="NCBI Taxonomy" id="1678237"/>
    <lineage>
        <taxon>Bacteria</taxon>
        <taxon>Bacillati</taxon>
        <taxon>Actinomycetota</taxon>
        <taxon>Actinomycetes</taxon>
        <taxon>Micrococcales</taxon>
        <taxon>Microbacteriaceae</taxon>
        <taxon>Microbacterium</taxon>
    </lineage>
</organism>
<accession>A0ABZ0SSY9</accession>
<dbReference type="Proteomes" id="UP001323798">
    <property type="component" value="Chromosome"/>
</dbReference>
<gene>
    <name evidence="1" type="ORF">SM116_06475</name>
</gene>
<evidence type="ECO:0008006" key="3">
    <source>
        <dbReference type="Google" id="ProtNLM"/>
    </source>
</evidence>
<dbReference type="EMBL" id="CP139368">
    <property type="protein sequence ID" value="WPR90933.1"/>
    <property type="molecule type" value="Genomic_DNA"/>
</dbReference>
<evidence type="ECO:0000313" key="2">
    <source>
        <dbReference type="Proteomes" id="UP001323798"/>
    </source>
</evidence>
<reference evidence="1 2" key="1">
    <citation type="submission" date="2023-11" db="EMBL/GenBank/DDBJ databases">
        <title>Genome sequence of Microbacterium rhizosphaerae KACC 19337.</title>
        <authorList>
            <person name="Choi H."/>
            <person name="Kim S."/>
            <person name="Kim Y."/>
            <person name="Kwon S.-W."/>
            <person name="Heo J."/>
        </authorList>
    </citation>
    <scope>NUCLEOTIDE SEQUENCE [LARGE SCALE GENOMIC DNA]</scope>
    <source>
        <strain evidence="1 2">KACC 19337</strain>
    </source>
</reference>
<protein>
    <recommendedName>
        <fullName evidence="3">DUF3618 domain-containing protein</fullName>
    </recommendedName>
</protein>